<evidence type="ECO:0000313" key="2">
    <source>
        <dbReference type="Proteomes" id="UP000184076"/>
    </source>
</evidence>
<accession>A0A1M4Z582</accession>
<evidence type="ECO:0000313" key="1">
    <source>
        <dbReference type="EMBL" id="SHF13145.1"/>
    </source>
</evidence>
<dbReference type="Proteomes" id="UP000184076">
    <property type="component" value="Unassembled WGS sequence"/>
</dbReference>
<gene>
    <name evidence="1" type="ORF">SAMN02745206_01405</name>
</gene>
<reference evidence="2" key="1">
    <citation type="submission" date="2016-11" db="EMBL/GenBank/DDBJ databases">
        <authorList>
            <person name="Varghese N."/>
            <person name="Submissions S."/>
        </authorList>
    </citation>
    <scope>NUCLEOTIDE SEQUENCE [LARGE SCALE GENOMIC DNA]</scope>
    <source>
        <strain evidence="2">DSM 9756</strain>
    </source>
</reference>
<protein>
    <submittedName>
        <fullName evidence="1">Uncharacterized protein</fullName>
    </submittedName>
</protein>
<dbReference type="EMBL" id="FQVB01000011">
    <property type="protein sequence ID" value="SHF13145.1"/>
    <property type="molecule type" value="Genomic_DNA"/>
</dbReference>
<sequence>MVNAPGREIPVNWRILQRELRNMVEKGVLVSEGATNRLIYRLEA</sequence>
<dbReference type="AlphaFoldDB" id="A0A1M4Z582"/>
<name>A0A1M4Z582_9BACT</name>
<organism evidence="1 2">
    <name type="scientific">Desulfacinum infernum DSM 9756</name>
    <dbReference type="NCBI Taxonomy" id="1121391"/>
    <lineage>
        <taxon>Bacteria</taxon>
        <taxon>Pseudomonadati</taxon>
        <taxon>Thermodesulfobacteriota</taxon>
        <taxon>Syntrophobacteria</taxon>
        <taxon>Syntrophobacterales</taxon>
        <taxon>Syntrophobacteraceae</taxon>
        <taxon>Desulfacinum</taxon>
    </lineage>
</organism>
<proteinExistence type="predicted"/>
<keyword evidence="2" id="KW-1185">Reference proteome</keyword>